<feature type="domain" description="RNase III" evidence="17">
    <location>
        <begin position="7"/>
        <end position="134"/>
    </location>
</feature>
<feature type="binding site" evidence="15">
    <location>
        <position position="123"/>
    </location>
    <ligand>
        <name>Mg(2+)</name>
        <dbReference type="ChEBI" id="CHEBI:18420"/>
    </ligand>
</feature>
<evidence type="ECO:0000256" key="11">
    <source>
        <dbReference type="ARBA" id="ARBA00022759"/>
    </source>
</evidence>
<dbReference type="Proteomes" id="UP000184604">
    <property type="component" value="Chromosome"/>
</dbReference>
<dbReference type="GO" id="GO:0010468">
    <property type="term" value="P:regulation of gene expression"/>
    <property type="evidence" value="ECO:0007669"/>
    <property type="project" value="TreeGrafter"/>
</dbReference>
<comment type="cofactor">
    <cofactor evidence="15">
        <name>Mg(2+)</name>
        <dbReference type="ChEBI" id="CHEBI:18420"/>
    </cofactor>
</comment>
<keyword evidence="8 15" id="KW-0819">tRNA processing</keyword>
<dbReference type="GO" id="GO:0046872">
    <property type="term" value="F:metal ion binding"/>
    <property type="evidence" value="ECO:0007669"/>
    <property type="project" value="UniProtKB-KW"/>
</dbReference>
<comment type="catalytic activity">
    <reaction evidence="1 15">
        <text>Endonucleolytic cleavage to 5'-phosphomonoester.</text>
        <dbReference type="EC" id="3.1.26.3"/>
    </reaction>
</comment>
<dbReference type="PROSITE" id="PS00517">
    <property type="entry name" value="RNASE_3_1"/>
    <property type="match status" value="1"/>
</dbReference>
<keyword evidence="13 15" id="KW-0460">Magnesium</keyword>
<evidence type="ECO:0000313" key="19">
    <source>
        <dbReference type="Proteomes" id="UP000184604"/>
    </source>
</evidence>
<dbReference type="InterPro" id="IPR000999">
    <property type="entry name" value="RNase_III_dom"/>
</dbReference>
<evidence type="ECO:0000256" key="3">
    <source>
        <dbReference type="ARBA" id="ARBA00010183"/>
    </source>
</evidence>
<dbReference type="Pfam" id="PF00035">
    <property type="entry name" value="dsrm"/>
    <property type="match status" value="1"/>
</dbReference>
<keyword evidence="9 15" id="KW-0540">Nuclease</keyword>
<evidence type="ECO:0000256" key="5">
    <source>
        <dbReference type="ARBA" id="ARBA00022490"/>
    </source>
</evidence>
<evidence type="ECO:0000259" key="16">
    <source>
        <dbReference type="PROSITE" id="PS50137"/>
    </source>
</evidence>
<evidence type="ECO:0000256" key="12">
    <source>
        <dbReference type="ARBA" id="ARBA00022801"/>
    </source>
</evidence>
<keyword evidence="7 15" id="KW-0507">mRNA processing</keyword>
<keyword evidence="6 15" id="KW-0698">rRNA processing</keyword>
<comment type="function">
    <text evidence="15">Digests double-stranded RNA. Involved in the processing of primary rRNA transcript to yield the immediate precursors to the large and small rRNAs (23S and 16S). Processes some mRNAs, and tRNAs when they are encoded in the rRNA operon. Processes pre-crRNA and tracrRNA of type II CRISPR loci if present in the organism.</text>
</comment>
<dbReference type="AlphaFoldDB" id="A0A1L5F708"/>
<dbReference type="GO" id="GO:0004525">
    <property type="term" value="F:ribonuclease III activity"/>
    <property type="evidence" value="ECO:0007669"/>
    <property type="project" value="UniProtKB-UniRule"/>
</dbReference>
<dbReference type="SMART" id="SM00535">
    <property type="entry name" value="RIBOc"/>
    <property type="match status" value="1"/>
</dbReference>
<evidence type="ECO:0000256" key="6">
    <source>
        <dbReference type="ARBA" id="ARBA00022552"/>
    </source>
</evidence>
<evidence type="ECO:0000256" key="1">
    <source>
        <dbReference type="ARBA" id="ARBA00000109"/>
    </source>
</evidence>
<evidence type="ECO:0000256" key="4">
    <source>
        <dbReference type="ARBA" id="ARBA00011738"/>
    </source>
</evidence>
<gene>
    <name evidence="15" type="primary">rnc</name>
    <name evidence="18" type="ORF">BS101_08365</name>
</gene>
<dbReference type="EC" id="3.1.26.3" evidence="15"/>
<dbReference type="GO" id="GO:0003725">
    <property type="term" value="F:double-stranded RNA binding"/>
    <property type="evidence" value="ECO:0007669"/>
    <property type="project" value="TreeGrafter"/>
</dbReference>
<proteinExistence type="inferred from homology"/>
<evidence type="ECO:0000256" key="10">
    <source>
        <dbReference type="ARBA" id="ARBA00022723"/>
    </source>
</evidence>
<evidence type="ECO:0000256" key="8">
    <source>
        <dbReference type="ARBA" id="ARBA00022694"/>
    </source>
</evidence>
<feature type="domain" description="DRBM" evidence="16">
    <location>
        <begin position="161"/>
        <end position="230"/>
    </location>
</feature>
<dbReference type="PANTHER" id="PTHR11207">
    <property type="entry name" value="RIBONUCLEASE III"/>
    <property type="match status" value="1"/>
</dbReference>
<dbReference type="RefSeq" id="WP_073538414.1">
    <property type="nucleotide sequence ID" value="NZ_CP018335.1"/>
</dbReference>
<dbReference type="GO" id="GO:0042802">
    <property type="term" value="F:identical protein binding"/>
    <property type="evidence" value="ECO:0007669"/>
    <property type="project" value="UniProtKB-ARBA"/>
</dbReference>
<organism evidence="18 19">
    <name type="scientific">Clostridium kluyveri</name>
    <dbReference type="NCBI Taxonomy" id="1534"/>
    <lineage>
        <taxon>Bacteria</taxon>
        <taxon>Bacillati</taxon>
        <taxon>Bacillota</taxon>
        <taxon>Clostridia</taxon>
        <taxon>Eubacteriales</taxon>
        <taxon>Clostridiaceae</taxon>
        <taxon>Clostridium</taxon>
    </lineage>
</organism>
<dbReference type="NCBIfam" id="TIGR02191">
    <property type="entry name" value="RNaseIII"/>
    <property type="match status" value="1"/>
</dbReference>
<feature type="binding site" evidence="15">
    <location>
        <position position="120"/>
    </location>
    <ligand>
        <name>Mg(2+)</name>
        <dbReference type="ChEBI" id="CHEBI:18420"/>
    </ligand>
</feature>
<dbReference type="PROSITE" id="PS50142">
    <property type="entry name" value="RNASE_3_2"/>
    <property type="match status" value="1"/>
</dbReference>
<evidence type="ECO:0000313" key="18">
    <source>
        <dbReference type="EMBL" id="APM38763.1"/>
    </source>
</evidence>
<dbReference type="HAMAP" id="MF_00104">
    <property type="entry name" value="RNase_III"/>
    <property type="match status" value="1"/>
</dbReference>
<comment type="similarity">
    <text evidence="3">Belongs to the ribonuclease III family.</text>
</comment>
<dbReference type="PANTHER" id="PTHR11207:SF0">
    <property type="entry name" value="RIBONUCLEASE 3"/>
    <property type="match status" value="1"/>
</dbReference>
<reference evidence="18 19" key="1">
    <citation type="submission" date="2016-12" db="EMBL/GenBank/DDBJ databases">
        <title>Complete genome sequence of Clostridium kluyveri JZZ isolated from the pit mud of a Chinese flavor liquor-making factory.</title>
        <authorList>
            <person name="Wang Y."/>
        </authorList>
    </citation>
    <scope>NUCLEOTIDE SEQUENCE [LARGE SCALE GENOMIC DNA]</scope>
    <source>
        <strain evidence="18 19">JZZ</strain>
    </source>
</reference>
<comment type="subunit">
    <text evidence="4 15">Homodimer.</text>
</comment>
<dbReference type="FunFam" id="1.10.1520.10:FF:000001">
    <property type="entry name" value="Ribonuclease 3"/>
    <property type="match status" value="1"/>
</dbReference>
<evidence type="ECO:0000259" key="17">
    <source>
        <dbReference type="PROSITE" id="PS50142"/>
    </source>
</evidence>
<dbReference type="GO" id="GO:0006397">
    <property type="term" value="P:mRNA processing"/>
    <property type="evidence" value="ECO:0007669"/>
    <property type="project" value="UniProtKB-UniRule"/>
</dbReference>
<name>A0A1L5F708_CLOKL</name>
<keyword evidence="11 15" id="KW-0255">Endonuclease</keyword>
<feature type="active site" evidence="15">
    <location>
        <position position="123"/>
    </location>
</feature>
<dbReference type="GO" id="GO:0005737">
    <property type="term" value="C:cytoplasm"/>
    <property type="evidence" value="ECO:0007669"/>
    <property type="project" value="UniProtKB-SubCell"/>
</dbReference>
<evidence type="ECO:0000256" key="15">
    <source>
        <dbReference type="HAMAP-Rule" id="MF_00104"/>
    </source>
</evidence>
<dbReference type="Pfam" id="PF14622">
    <property type="entry name" value="Ribonucleas_3_3"/>
    <property type="match status" value="1"/>
</dbReference>
<sequence>MEKVNYFEEVEKTLNISFNDKELIDTALTHSSYANGKKGVKFNERMEFLGDSVLQLCISEYLFLIYKSKSEGELTKKRSLIVCENSLYEVAKKWNIGKYIKMSKGEEITGGRERTSILANCVEAIIAAIYIDSGYKKTKQFIIDSFKDIIEKAIKNQIVLDYKTNLQEIVQQDGDIHIEYMLIKYEGPPHRRKFYTKVCVANNVMGSGVGYTKKESEQNAAQDALKKLKSEDKWNKEGIDTNEK</sequence>
<dbReference type="Gene3D" id="1.10.1520.10">
    <property type="entry name" value="Ribonuclease III domain"/>
    <property type="match status" value="1"/>
</dbReference>
<dbReference type="InterPro" id="IPR011907">
    <property type="entry name" value="RNase_III"/>
</dbReference>
<dbReference type="InterPro" id="IPR036389">
    <property type="entry name" value="RNase_III_sf"/>
</dbReference>
<keyword evidence="15" id="KW-0699">rRNA-binding</keyword>
<dbReference type="SMART" id="SM00358">
    <property type="entry name" value="DSRM"/>
    <property type="match status" value="1"/>
</dbReference>
<dbReference type="PROSITE" id="PS50137">
    <property type="entry name" value="DS_RBD"/>
    <property type="match status" value="1"/>
</dbReference>
<dbReference type="CDD" id="cd10845">
    <property type="entry name" value="DSRM_RNAse_III_family"/>
    <property type="match status" value="1"/>
</dbReference>
<feature type="active site" evidence="15">
    <location>
        <position position="51"/>
    </location>
</feature>
<dbReference type="Gene3D" id="3.30.160.20">
    <property type="match status" value="1"/>
</dbReference>
<dbReference type="EMBL" id="CP018335">
    <property type="protein sequence ID" value="APM38763.1"/>
    <property type="molecule type" value="Genomic_DNA"/>
</dbReference>
<dbReference type="SUPFAM" id="SSF69065">
    <property type="entry name" value="RNase III domain-like"/>
    <property type="match status" value="1"/>
</dbReference>
<dbReference type="InterPro" id="IPR014720">
    <property type="entry name" value="dsRBD_dom"/>
</dbReference>
<evidence type="ECO:0000256" key="9">
    <source>
        <dbReference type="ARBA" id="ARBA00022722"/>
    </source>
</evidence>
<dbReference type="CDD" id="cd00593">
    <property type="entry name" value="RIBOc"/>
    <property type="match status" value="1"/>
</dbReference>
<evidence type="ECO:0000256" key="13">
    <source>
        <dbReference type="ARBA" id="ARBA00022842"/>
    </source>
</evidence>
<keyword evidence="5 15" id="KW-0963">Cytoplasm</keyword>
<accession>A0A1L5F708</accession>
<protein>
    <recommendedName>
        <fullName evidence="15">Ribonuclease 3</fullName>
        <ecNumber evidence="15">3.1.26.3</ecNumber>
    </recommendedName>
    <alternativeName>
        <fullName evidence="15">Ribonuclease III</fullName>
        <shortName evidence="15">RNase III</shortName>
    </alternativeName>
</protein>
<keyword evidence="10 15" id="KW-0479">Metal-binding</keyword>
<dbReference type="GO" id="GO:0019843">
    <property type="term" value="F:rRNA binding"/>
    <property type="evidence" value="ECO:0007669"/>
    <property type="project" value="UniProtKB-KW"/>
</dbReference>
<feature type="binding site" evidence="15">
    <location>
        <position position="47"/>
    </location>
    <ligand>
        <name>Mg(2+)</name>
        <dbReference type="ChEBI" id="CHEBI:18420"/>
    </ligand>
</feature>
<dbReference type="SUPFAM" id="SSF54768">
    <property type="entry name" value="dsRNA-binding domain-like"/>
    <property type="match status" value="1"/>
</dbReference>
<dbReference type="GO" id="GO:0006364">
    <property type="term" value="P:rRNA processing"/>
    <property type="evidence" value="ECO:0007669"/>
    <property type="project" value="UniProtKB-UniRule"/>
</dbReference>
<comment type="subcellular location">
    <subcellularLocation>
        <location evidence="2 15">Cytoplasm</location>
    </subcellularLocation>
</comment>
<evidence type="ECO:0000256" key="7">
    <source>
        <dbReference type="ARBA" id="ARBA00022664"/>
    </source>
</evidence>
<keyword evidence="14 15" id="KW-0694">RNA-binding</keyword>
<dbReference type="OrthoDB" id="9805026at2"/>
<keyword evidence="12 15" id="KW-0378">Hydrolase</keyword>
<dbReference type="GO" id="GO:0008033">
    <property type="term" value="P:tRNA processing"/>
    <property type="evidence" value="ECO:0007669"/>
    <property type="project" value="UniProtKB-KW"/>
</dbReference>
<dbReference type="FunFam" id="3.30.160.20:FF:000003">
    <property type="entry name" value="Ribonuclease 3"/>
    <property type="match status" value="1"/>
</dbReference>
<evidence type="ECO:0000256" key="2">
    <source>
        <dbReference type="ARBA" id="ARBA00004496"/>
    </source>
</evidence>
<evidence type="ECO:0000256" key="14">
    <source>
        <dbReference type="ARBA" id="ARBA00022884"/>
    </source>
</evidence>